<accession>A0AAV0WXT0</accession>
<name>A0AAV0WXT0_9HEMI</name>
<dbReference type="Pfam" id="PF21787">
    <property type="entry name" value="TNP-like_RNaseH_N"/>
    <property type="match status" value="1"/>
</dbReference>
<keyword evidence="3" id="KW-1185">Reference proteome</keyword>
<dbReference type="Proteomes" id="UP001160148">
    <property type="component" value="Unassembled WGS sequence"/>
</dbReference>
<evidence type="ECO:0000259" key="1">
    <source>
        <dbReference type="Pfam" id="PF21787"/>
    </source>
</evidence>
<reference evidence="2 3" key="1">
    <citation type="submission" date="2023-01" db="EMBL/GenBank/DDBJ databases">
        <authorList>
            <person name="Whitehead M."/>
        </authorList>
    </citation>
    <scope>NUCLEOTIDE SEQUENCE [LARGE SCALE GENOMIC DNA]</scope>
</reference>
<dbReference type="EMBL" id="CARXXK010000003">
    <property type="protein sequence ID" value="CAI6360523.1"/>
    <property type="molecule type" value="Genomic_DNA"/>
</dbReference>
<protein>
    <recommendedName>
        <fullName evidence="1">Transposable element P transposase-like RNase H domain-containing protein</fullName>
    </recommendedName>
</protein>
<dbReference type="InterPro" id="IPR048365">
    <property type="entry name" value="TNP-like_RNaseH_N"/>
</dbReference>
<organism evidence="2 3">
    <name type="scientific">Macrosiphum euphorbiae</name>
    <name type="common">potato aphid</name>
    <dbReference type="NCBI Taxonomy" id="13131"/>
    <lineage>
        <taxon>Eukaryota</taxon>
        <taxon>Metazoa</taxon>
        <taxon>Ecdysozoa</taxon>
        <taxon>Arthropoda</taxon>
        <taxon>Hexapoda</taxon>
        <taxon>Insecta</taxon>
        <taxon>Pterygota</taxon>
        <taxon>Neoptera</taxon>
        <taxon>Paraneoptera</taxon>
        <taxon>Hemiptera</taxon>
        <taxon>Sternorrhyncha</taxon>
        <taxon>Aphidomorpha</taxon>
        <taxon>Aphidoidea</taxon>
        <taxon>Aphididae</taxon>
        <taxon>Macrosiphini</taxon>
        <taxon>Macrosiphum</taxon>
    </lineage>
</organism>
<feature type="domain" description="Transposable element P transposase-like RNase H" evidence="1">
    <location>
        <begin position="5"/>
        <end position="85"/>
    </location>
</feature>
<gene>
    <name evidence="2" type="ORF">MEUPH1_LOCUS15815</name>
</gene>
<comment type="caution">
    <text evidence="2">The sequence shown here is derived from an EMBL/GenBank/DDBJ whole genome shotgun (WGS) entry which is preliminary data.</text>
</comment>
<sequence>MVVDGKPGFTKEAFETIKNKVLDSKVYCSLTVDEMSVKRHIEIDTQQNMYGYINLGTDCNYDNDEIPVAKNALVFMVICMNGYWKH</sequence>
<dbReference type="AlphaFoldDB" id="A0AAV0WXT0"/>
<evidence type="ECO:0000313" key="2">
    <source>
        <dbReference type="EMBL" id="CAI6360523.1"/>
    </source>
</evidence>
<proteinExistence type="predicted"/>
<evidence type="ECO:0000313" key="3">
    <source>
        <dbReference type="Proteomes" id="UP001160148"/>
    </source>
</evidence>